<accession>A0A6S7LHR2</accession>
<evidence type="ECO:0000313" key="1">
    <source>
        <dbReference type="EMBL" id="CAB4032219.1"/>
    </source>
</evidence>
<protein>
    <submittedName>
        <fullName evidence="1">Uncharacterized protein</fullName>
    </submittedName>
</protein>
<comment type="caution">
    <text evidence="1">The sequence shown here is derived from an EMBL/GenBank/DDBJ whole genome shotgun (WGS) entry which is preliminary data.</text>
</comment>
<sequence length="407" mass="47623">MRFRRGKLWKFTSLVTISFWTCFIVRHKLKSSKATSKKVLHHNSECKISDLKSYLSRSLPKNPSTYSRKADHFPESRLNADTTNDERKCPELYEIARAMLDGEKIGLPCETNHTRWKFRERVDLDVLTKTYFHWNYPWQQGDSAETRRKLQRYNVSARTIPARKYLVTYGHNCCEMSKNRAVNQGIDVGKVDYAEALDLSHLSVPFQISHQNLLRQRKGAGYWLWKSYIILKTLLTKLNDGDLLIYHDAGAYFVKDIGPLFKLAMDANPSVLAFHQPYRERLFTKRDAYVLMGMDEPRVYQNKQNQRMAGLQVYMKSCATIQFVMEYLAYSTDRRIVSDDKNVMGKPNFEGFVGNRHDQSIFSLLTKKWGILELRDPCTCGRNKFTQDYKYASGPYSSMYVNDRVRH</sequence>
<organism evidence="1 2">
    <name type="scientific">Paramuricea clavata</name>
    <name type="common">Red gorgonian</name>
    <name type="synonym">Violescent sea-whip</name>
    <dbReference type="NCBI Taxonomy" id="317549"/>
    <lineage>
        <taxon>Eukaryota</taxon>
        <taxon>Metazoa</taxon>
        <taxon>Cnidaria</taxon>
        <taxon>Anthozoa</taxon>
        <taxon>Octocorallia</taxon>
        <taxon>Malacalcyonacea</taxon>
        <taxon>Plexauridae</taxon>
        <taxon>Paramuricea</taxon>
    </lineage>
</organism>
<gene>
    <name evidence="1" type="ORF">PACLA_8A038159</name>
</gene>
<keyword evidence="2" id="KW-1185">Reference proteome</keyword>
<dbReference type="OrthoDB" id="9974806at2759"/>
<proteinExistence type="predicted"/>
<evidence type="ECO:0000313" key="2">
    <source>
        <dbReference type="Proteomes" id="UP001152795"/>
    </source>
</evidence>
<dbReference type="AlphaFoldDB" id="A0A6S7LHR2"/>
<name>A0A6S7LHR2_PARCT</name>
<dbReference type="EMBL" id="CACRXK020018226">
    <property type="protein sequence ID" value="CAB4032219.1"/>
    <property type="molecule type" value="Genomic_DNA"/>
</dbReference>
<reference evidence="1" key="1">
    <citation type="submission" date="2020-04" db="EMBL/GenBank/DDBJ databases">
        <authorList>
            <person name="Alioto T."/>
            <person name="Alioto T."/>
            <person name="Gomez Garrido J."/>
        </authorList>
    </citation>
    <scope>NUCLEOTIDE SEQUENCE</scope>
    <source>
        <strain evidence="1">A484AB</strain>
    </source>
</reference>
<dbReference type="Proteomes" id="UP001152795">
    <property type="component" value="Unassembled WGS sequence"/>
</dbReference>